<dbReference type="OrthoDB" id="4979371at2"/>
<evidence type="ECO:0000313" key="1">
    <source>
        <dbReference type="EMBL" id="RFA25494.1"/>
    </source>
</evidence>
<dbReference type="RefSeq" id="WP_116419590.1">
    <property type="nucleotide sequence ID" value="NZ_NBXC01000027.1"/>
</dbReference>
<reference evidence="1 2" key="1">
    <citation type="submission" date="2017-04" db="EMBL/GenBank/DDBJ databases">
        <title>Comparative genome analysis of Subtercola boreus.</title>
        <authorList>
            <person name="Cho Y.-J."/>
            <person name="Cho A."/>
            <person name="Kim O.-S."/>
            <person name="Lee J.-I."/>
        </authorList>
    </citation>
    <scope>NUCLEOTIDE SEQUENCE [LARGE SCALE GENOMIC DNA]</scope>
    <source>
        <strain evidence="1 2">P28004</strain>
    </source>
</reference>
<dbReference type="Proteomes" id="UP000257080">
    <property type="component" value="Unassembled WGS sequence"/>
</dbReference>
<gene>
    <name evidence="1" type="ORF">B7R25_14085</name>
</gene>
<dbReference type="AlphaFoldDB" id="A0A3E0W9B8"/>
<proteinExistence type="predicted"/>
<accession>A0A3E0W9B8</accession>
<sequence length="111" mass="11834">MKHVTYAQKSLLVGDEAADTLAPYSALLAKHHSGDTVTLSAYDADGDDVEATVVLDQGTNLMAESTHSSIPEPDNAEAVRVMREKMMALSSPPLAQPMAVQIPDALEELEV</sequence>
<organism evidence="1 2">
    <name type="scientific">Subtercola boreus</name>
    <dbReference type="NCBI Taxonomy" id="120213"/>
    <lineage>
        <taxon>Bacteria</taxon>
        <taxon>Bacillati</taxon>
        <taxon>Actinomycetota</taxon>
        <taxon>Actinomycetes</taxon>
        <taxon>Micrococcales</taxon>
        <taxon>Microbacteriaceae</taxon>
        <taxon>Subtercola</taxon>
    </lineage>
</organism>
<dbReference type="EMBL" id="NBXE01000031">
    <property type="protein sequence ID" value="RFA25494.1"/>
    <property type="molecule type" value="Genomic_DNA"/>
</dbReference>
<protein>
    <submittedName>
        <fullName evidence="1">Uncharacterized protein</fullName>
    </submittedName>
</protein>
<name>A0A3E0W9B8_9MICO</name>
<comment type="caution">
    <text evidence="1">The sequence shown here is derived from an EMBL/GenBank/DDBJ whole genome shotgun (WGS) entry which is preliminary data.</text>
</comment>
<evidence type="ECO:0000313" key="2">
    <source>
        <dbReference type="Proteomes" id="UP000257080"/>
    </source>
</evidence>